<sequence>MRERSDFQELLDEGIVNRVRRALEHEADGRDIDLGSGNKGLQRDDCDFCRLEPRNCVALHASPCTVTILDRTPVTRGHSLVIIRRHAPSLESLTEAELAELFAQARLVAQVLVQEVYIVRRGLNAEQHSPADAATTGVSEGAVVNRVPSVSVQNRFGYNIGVNNGQCAGQSVPHVHVHVIPRAPGDGFWCTHRPWGMELAKRRLKANRHRL</sequence>
<dbReference type="GO" id="GO:0003824">
    <property type="term" value="F:catalytic activity"/>
    <property type="evidence" value="ECO:0007669"/>
    <property type="project" value="InterPro"/>
</dbReference>
<dbReference type="OrthoDB" id="672793at2759"/>
<dbReference type="Proteomes" id="UP000530660">
    <property type="component" value="Unassembled WGS sequence"/>
</dbReference>
<dbReference type="InterPro" id="IPR019808">
    <property type="entry name" value="Histidine_triad_CS"/>
</dbReference>
<gene>
    <name evidence="5" type="ORF">F1559_001685</name>
</gene>
<dbReference type="PROSITE" id="PS51084">
    <property type="entry name" value="HIT_2"/>
    <property type="match status" value="1"/>
</dbReference>
<protein>
    <recommendedName>
        <fullName evidence="4">HIT domain-containing protein</fullName>
    </recommendedName>
</protein>
<dbReference type="InterPro" id="IPR011146">
    <property type="entry name" value="HIT-like"/>
</dbReference>
<evidence type="ECO:0000313" key="5">
    <source>
        <dbReference type="EMBL" id="KAF6000863.1"/>
    </source>
</evidence>
<organism evidence="5 6">
    <name type="scientific">Cyanidiococcus yangmingshanensis</name>
    <dbReference type="NCBI Taxonomy" id="2690220"/>
    <lineage>
        <taxon>Eukaryota</taxon>
        <taxon>Rhodophyta</taxon>
        <taxon>Bangiophyceae</taxon>
        <taxon>Cyanidiales</taxon>
        <taxon>Cyanidiaceae</taxon>
        <taxon>Cyanidiococcus</taxon>
    </lineage>
</organism>
<keyword evidence="6" id="KW-1185">Reference proteome</keyword>
<dbReference type="InterPro" id="IPR036265">
    <property type="entry name" value="HIT-like_sf"/>
</dbReference>
<feature type="active site" description="Tele-AMP-histidine intermediate" evidence="1">
    <location>
        <position position="176"/>
    </location>
</feature>
<feature type="domain" description="HIT" evidence="4">
    <location>
        <begin position="44"/>
        <end position="189"/>
    </location>
</feature>
<dbReference type="GO" id="GO:0009117">
    <property type="term" value="P:nucleotide metabolic process"/>
    <property type="evidence" value="ECO:0007669"/>
    <property type="project" value="TreeGrafter"/>
</dbReference>
<evidence type="ECO:0000256" key="2">
    <source>
        <dbReference type="PIRSR" id="PIRSR601310-3"/>
    </source>
</evidence>
<dbReference type="PANTHER" id="PTHR46648:SF1">
    <property type="entry name" value="ADENOSINE 5'-MONOPHOSPHORAMIDASE HNT1"/>
    <property type="match status" value="1"/>
</dbReference>
<proteinExistence type="predicted"/>
<comment type="caution">
    <text evidence="5">The sequence shown here is derived from an EMBL/GenBank/DDBJ whole genome shotgun (WGS) entry which is preliminary data.</text>
</comment>
<reference evidence="5 6" key="1">
    <citation type="journal article" date="2020" name="J. Phycol.">
        <title>Comparative genome analysis reveals Cyanidiococcus gen. nov., a new extremophilic red algal genus sister to Cyanidioschyzon (Cyanidioschyzonaceae, Rhodophyta).</title>
        <authorList>
            <person name="Liu S.-L."/>
            <person name="Chiang Y.-R."/>
            <person name="Yoon H.S."/>
            <person name="Fu H.-Y."/>
        </authorList>
    </citation>
    <scope>NUCLEOTIDE SEQUENCE [LARGE SCALE GENOMIC DNA]</scope>
    <source>
        <strain evidence="5 6">THAL066</strain>
    </source>
</reference>
<dbReference type="AlphaFoldDB" id="A0A7J7ICN2"/>
<dbReference type="InterPro" id="IPR001310">
    <property type="entry name" value="Histidine_triad_HIT"/>
</dbReference>
<accession>A0A7J7ICN2</accession>
<evidence type="ECO:0000259" key="4">
    <source>
        <dbReference type="PROSITE" id="PS51084"/>
    </source>
</evidence>
<dbReference type="Gene3D" id="3.30.428.10">
    <property type="entry name" value="HIT-like"/>
    <property type="match status" value="1"/>
</dbReference>
<dbReference type="SUPFAM" id="SSF54197">
    <property type="entry name" value="HIT-like"/>
    <property type="match status" value="1"/>
</dbReference>
<name>A0A7J7ICN2_9RHOD</name>
<dbReference type="EMBL" id="VWRR01000017">
    <property type="protein sequence ID" value="KAF6000863.1"/>
    <property type="molecule type" value="Genomic_DNA"/>
</dbReference>
<dbReference type="PANTHER" id="PTHR46648">
    <property type="entry name" value="HIT FAMILY PROTEIN 1"/>
    <property type="match status" value="1"/>
</dbReference>
<evidence type="ECO:0000313" key="6">
    <source>
        <dbReference type="Proteomes" id="UP000530660"/>
    </source>
</evidence>
<evidence type="ECO:0000256" key="1">
    <source>
        <dbReference type="PIRSR" id="PIRSR601310-1"/>
    </source>
</evidence>
<dbReference type="PROSITE" id="PS00892">
    <property type="entry name" value="HIT_1"/>
    <property type="match status" value="1"/>
</dbReference>
<feature type="short sequence motif" description="Histidine triad motif" evidence="2 3">
    <location>
        <begin position="174"/>
        <end position="178"/>
    </location>
</feature>
<dbReference type="Pfam" id="PF01230">
    <property type="entry name" value="HIT"/>
    <property type="match status" value="1"/>
</dbReference>
<evidence type="ECO:0000256" key="3">
    <source>
        <dbReference type="PROSITE-ProRule" id="PRU00464"/>
    </source>
</evidence>